<dbReference type="Gene3D" id="3.40.50.1240">
    <property type="entry name" value="Phosphoglycerate mutase-like"/>
    <property type="match status" value="1"/>
</dbReference>
<evidence type="ECO:0008006" key="3">
    <source>
        <dbReference type="Google" id="ProtNLM"/>
    </source>
</evidence>
<proteinExistence type="predicted"/>
<name>A0A1F4W2A2_UNCKA</name>
<dbReference type="EMBL" id="MEVT01000008">
    <property type="protein sequence ID" value="OGC63183.1"/>
    <property type="molecule type" value="Genomic_DNA"/>
</dbReference>
<dbReference type="Pfam" id="PF00300">
    <property type="entry name" value="His_Phos_1"/>
    <property type="match status" value="1"/>
</dbReference>
<dbReference type="SUPFAM" id="SSF53254">
    <property type="entry name" value="Phosphoglycerate mutase-like"/>
    <property type="match status" value="1"/>
</dbReference>
<dbReference type="Proteomes" id="UP000176614">
    <property type="component" value="Unassembled WGS sequence"/>
</dbReference>
<reference evidence="1 2" key="1">
    <citation type="journal article" date="2016" name="Nat. Commun.">
        <title>Thousands of microbial genomes shed light on interconnected biogeochemical processes in an aquifer system.</title>
        <authorList>
            <person name="Anantharaman K."/>
            <person name="Brown C.T."/>
            <person name="Hug L.A."/>
            <person name="Sharon I."/>
            <person name="Castelle C.J."/>
            <person name="Probst A.J."/>
            <person name="Thomas B.C."/>
            <person name="Singh A."/>
            <person name="Wilkins M.J."/>
            <person name="Karaoz U."/>
            <person name="Brodie E.L."/>
            <person name="Williams K.H."/>
            <person name="Hubbard S.S."/>
            <person name="Banfield J.F."/>
        </authorList>
    </citation>
    <scope>NUCLEOTIDE SEQUENCE [LARGE SCALE GENOMIC DNA]</scope>
</reference>
<protein>
    <recommendedName>
        <fullName evidence="3">Phosphoglycerate mutase</fullName>
    </recommendedName>
</protein>
<gene>
    <name evidence="1" type="ORF">A2264_00625</name>
</gene>
<accession>A0A1F4W2A2</accession>
<comment type="caution">
    <text evidence="1">The sequence shown here is derived from an EMBL/GenBank/DDBJ whole genome shotgun (WGS) entry which is preliminary data.</text>
</comment>
<sequence length="196" mass="22629">MEVVVLKIGKYDPTLNGSLSKYEGYVSSTKQIIDLPLEDEACRRISSNVEKYGSFSILGYSTLLRAIQTSECIAAEIKIPCSALNEVRFDLAQLVTEEEFISHGSALVRERFVESFVNDTLLETRRQLFERIRDVFSFLSAQRVEKVCLVSHSFMMKLLEATTLGIDFWEYPEKLSEFIRPERKTYEFGEGFRFNF</sequence>
<dbReference type="InterPro" id="IPR013078">
    <property type="entry name" value="His_Pase_superF_clade-1"/>
</dbReference>
<organism evidence="1 2">
    <name type="scientific">candidate division WWE3 bacterium RIFOXYA2_FULL_46_9</name>
    <dbReference type="NCBI Taxonomy" id="1802636"/>
    <lineage>
        <taxon>Bacteria</taxon>
        <taxon>Katanobacteria</taxon>
    </lineage>
</organism>
<dbReference type="AlphaFoldDB" id="A0A1F4W2A2"/>
<evidence type="ECO:0000313" key="2">
    <source>
        <dbReference type="Proteomes" id="UP000176614"/>
    </source>
</evidence>
<dbReference type="InterPro" id="IPR029033">
    <property type="entry name" value="His_PPase_superfam"/>
</dbReference>
<evidence type="ECO:0000313" key="1">
    <source>
        <dbReference type="EMBL" id="OGC63183.1"/>
    </source>
</evidence>